<name>A0A9W8CXR3_9FUNG</name>
<proteinExistence type="predicted"/>
<dbReference type="OrthoDB" id="1862401at2759"/>
<accession>A0A9W8CXR3</accession>
<dbReference type="Gene3D" id="3.30.559.10">
    <property type="entry name" value="Chloramphenicol acetyltransferase-like domain"/>
    <property type="match status" value="1"/>
</dbReference>
<dbReference type="Proteomes" id="UP001143981">
    <property type="component" value="Unassembled WGS sequence"/>
</dbReference>
<dbReference type="AlphaFoldDB" id="A0A9W8CXR3"/>
<comment type="caution">
    <text evidence="1">The sequence shown here is derived from an EMBL/GenBank/DDBJ whole genome shotgun (WGS) entry which is preliminary data.</text>
</comment>
<dbReference type="Pfam" id="PF02458">
    <property type="entry name" value="Transferase"/>
    <property type="match status" value="1"/>
</dbReference>
<evidence type="ECO:0000313" key="2">
    <source>
        <dbReference type="Proteomes" id="UP001143981"/>
    </source>
</evidence>
<organism evidence="1 2">
    <name type="scientific">Coemansia biformis</name>
    <dbReference type="NCBI Taxonomy" id="1286918"/>
    <lineage>
        <taxon>Eukaryota</taxon>
        <taxon>Fungi</taxon>
        <taxon>Fungi incertae sedis</taxon>
        <taxon>Zoopagomycota</taxon>
        <taxon>Kickxellomycotina</taxon>
        <taxon>Kickxellomycetes</taxon>
        <taxon>Kickxellales</taxon>
        <taxon>Kickxellaceae</taxon>
        <taxon>Coemansia</taxon>
    </lineage>
</organism>
<gene>
    <name evidence="1" type="ORF">LPJ61_003950</name>
</gene>
<dbReference type="InterPro" id="IPR023213">
    <property type="entry name" value="CAT-like_dom_sf"/>
</dbReference>
<evidence type="ECO:0000313" key="1">
    <source>
        <dbReference type="EMBL" id="KAJ1728595.1"/>
    </source>
</evidence>
<protein>
    <submittedName>
        <fullName evidence="1">Uncharacterized protein</fullName>
    </submittedName>
</protein>
<dbReference type="EMBL" id="JANBOI010000779">
    <property type="protein sequence ID" value="KAJ1728595.1"/>
    <property type="molecule type" value="Genomic_DNA"/>
</dbReference>
<keyword evidence="2" id="KW-1185">Reference proteome</keyword>
<reference evidence="1" key="1">
    <citation type="submission" date="2022-07" db="EMBL/GenBank/DDBJ databases">
        <title>Phylogenomic reconstructions and comparative analyses of Kickxellomycotina fungi.</title>
        <authorList>
            <person name="Reynolds N.K."/>
            <person name="Stajich J.E."/>
            <person name="Barry K."/>
            <person name="Grigoriev I.V."/>
            <person name="Crous P."/>
            <person name="Smith M.E."/>
        </authorList>
    </citation>
    <scope>NUCLEOTIDE SEQUENCE</scope>
    <source>
        <strain evidence="1">BCRC 34381</strain>
    </source>
</reference>
<sequence>MMSGGTEFSSHFYSLSRDTIDEIRRAIKEVLPAGQGVSANDAISALVNVAVAQCLECPAPGDPPSGLLQRTKAAIFGAHKPQLKVFEHMGAADVRPRLKMDPENAYCGSAIVLYTSNIPLDELQGPVTPRMLALVATATRKGTDSIDKGYIYAHAATIAKEPDCTMRPFAYGTGPPAHLVMTNHSRIGHYHVDFGWGTPVWANVIEETMSSLCYVLPPPPGRDGNVIHMMIPKDVQTRMQQLPFWKDKTKLIR</sequence>